<dbReference type="Proteomes" id="UP001494874">
    <property type="component" value="Segment"/>
</dbReference>
<proteinExistence type="predicted"/>
<protein>
    <recommendedName>
        <fullName evidence="3">Helix-turn-helix DNA binding domain protein</fullName>
    </recommendedName>
</protein>
<dbReference type="EMBL" id="PP537962">
    <property type="protein sequence ID" value="XAO35506.1"/>
    <property type="molecule type" value="Genomic_DNA"/>
</dbReference>
<accession>A0AAX4RAR1</accession>
<sequence length="64" mass="7284">MTPIEKIMSLLDTQDDALLELARRDGGWVAAVHWTELGQPQYPIIVRRDTREDVLAALAERLPE</sequence>
<keyword evidence="2" id="KW-1185">Reference proteome</keyword>
<evidence type="ECO:0000313" key="2">
    <source>
        <dbReference type="Proteomes" id="UP001494874"/>
    </source>
</evidence>
<evidence type="ECO:0008006" key="3">
    <source>
        <dbReference type="Google" id="ProtNLM"/>
    </source>
</evidence>
<evidence type="ECO:0000313" key="1">
    <source>
        <dbReference type="EMBL" id="XAO35506.1"/>
    </source>
</evidence>
<gene>
    <name evidence="1" type="primary">72</name>
    <name evidence="1" type="ORF">SEA_MORGANA_72</name>
</gene>
<reference evidence="1 2" key="1">
    <citation type="submission" date="2024-03" db="EMBL/GenBank/DDBJ databases">
        <authorList>
            <person name="Shriver K.J."/>
            <person name="Jarquin D.M."/>
            <person name="Bolanos-Abarca L."/>
            <person name="Cohen Z.M."/>
            <person name="Hayes E."/>
            <person name="Mustafa Y."/>
            <person name="Pacheco-Mendoza M."/>
            <person name="Broussard A.C."/>
            <person name="Fogarty M.P."/>
            <person name="Ko C."/>
            <person name="Russell D.A."/>
            <person name="Jacobs-Sera D."/>
            <person name="Hatfull G.F."/>
        </authorList>
    </citation>
    <scope>NUCLEOTIDE SEQUENCE [LARGE SCALE GENOMIC DNA]</scope>
</reference>
<name>A0AAX4RAR1_9CAUD</name>
<organism evidence="1 2">
    <name type="scientific">Gordonia phage Morgana</name>
    <dbReference type="NCBI Taxonomy" id="3137292"/>
    <lineage>
        <taxon>Viruses</taxon>
        <taxon>Duplodnaviria</taxon>
        <taxon>Heunggongvirae</taxon>
        <taxon>Uroviricota</taxon>
        <taxon>Caudoviricetes</taxon>
        <taxon>Kruegerviridae</taxon>
        <taxon>Cafassovirus</taxon>
        <taxon>Cafassovirus morgana</taxon>
    </lineage>
</organism>